<keyword evidence="9" id="KW-1185">Reference proteome</keyword>
<dbReference type="PROSITE" id="PS50850">
    <property type="entry name" value="MFS"/>
    <property type="match status" value="1"/>
</dbReference>
<feature type="transmembrane region" description="Helical" evidence="6">
    <location>
        <begin position="390"/>
        <end position="410"/>
    </location>
</feature>
<dbReference type="Proteomes" id="UP001165082">
    <property type="component" value="Unassembled WGS sequence"/>
</dbReference>
<evidence type="ECO:0000256" key="1">
    <source>
        <dbReference type="ARBA" id="ARBA00004141"/>
    </source>
</evidence>
<evidence type="ECO:0000256" key="4">
    <source>
        <dbReference type="ARBA" id="ARBA00022989"/>
    </source>
</evidence>
<evidence type="ECO:0000256" key="2">
    <source>
        <dbReference type="ARBA" id="ARBA00022448"/>
    </source>
</evidence>
<dbReference type="PANTHER" id="PTHR23506">
    <property type="entry name" value="GH10249P"/>
    <property type="match status" value="1"/>
</dbReference>
<dbReference type="PANTHER" id="PTHR23506:SF23">
    <property type="entry name" value="GH10249P"/>
    <property type="match status" value="1"/>
</dbReference>
<evidence type="ECO:0000313" key="8">
    <source>
        <dbReference type="EMBL" id="GMH77350.1"/>
    </source>
</evidence>
<protein>
    <recommendedName>
        <fullName evidence="7">Major facilitator superfamily (MFS) profile domain-containing protein</fullName>
    </recommendedName>
</protein>
<evidence type="ECO:0000313" key="9">
    <source>
        <dbReference type="Proteomes" id="UP001165082"/>
    </source>
</evidence>
<evidence type="ECO:0000256" key="3">
    <source>
        <dbReference type="ARBA" id="ARBA00022692"/>
    </source>
</evidence>
<gene>
    <name evidence="8" type="ORF">TrRE_jg4442</name>
</gene>
<dbReference type="Pfam" id="PF07690">
    <property type="entry name" value="MFS_1"/>
    <property type="match status" value="1"/>
</dbReference>
<dbReference type="CDD" id="cd17325">
    <property type="entry name" value="MFS_MdtG_SLC18_like"/>
    <property type="match status" value="1"/>
</dbReference>
<sequence>MLDGELDKKLLDEERKSKDGEGFSDGEVAGWPIIVFTGLALFADYCCLTAIIPIVPLVFTEIDSTYIFILFASKSMVQIVANPIAGLVVDKGNPPLIFGCSLALLVLATLAFAWGVEIDSKGVGDEWKQFHILIAARSTQGLASAGIMTSGMSTISLATSEDKRGGALGAAMMGVAGGVLMGPPVAGLCAERLGESSVFYGIAGVGCVTLICSLFFYVICPESFEGDGGGEGGGGGGEGEEEEGGGRNSYIDKDVSLWRNGPVVILAFTVATCNMCVAVTEPLIPLFLEGEPFNFNNESIGLTFGVQALCYLLFTPVFGVLSDKQMKTPLMAVGVVCVAGGMGVMFVFKELWSVALGLGMVGMGIAAADTPSMPLLTVLVPPERFGSAMALQDTSVNLGFLIGPLLAIFVGDDVDSFKWLAVATSAFCLFALGVLKKLYISELEITRGAGGRKGGEEEDWRGEERLLNVTA</sequence>
<reference evidence="8" key="1">
    <citation type="submission" date="2022-07" db="EMBL/GenBank/DDBJ databases">
        <title>Genome analysis of Parmales, a sister group of diatoms, reveals the evolutionary specialization of diatoms from phago-mixotrophs to photoautotrophs.</title>
        <authorList>
            <person name="Ban H."/>
            <person name="Sato S."/>
            <person name="Yoshikawa S."/>
            <person name="Kazumasa Y."/>
            <person name="Nakamura Y."/>
            <person name="Ichinomiya M."/>
            <person name="Saitoh K."/>
            <person name="Sato N."/>
            <person name="Blanc-Mathieu R."/>
            <person name="Endo H."/>
            <person name="Kuwata A."/>
            <person name="Ogata H."/>
        </authorList>
    </citation>
    <scope>NUCLEOTIDE SEQUENCE</scope>
</reference>
<feature type="transmembrane region" description="Helical" evidence="6">
    <location>
        <begin position="328"/>
        <end position="348"/>
    </location>
</feature>
<dbReference type="InterPro" id="IPR011701">
    <property type="entry name" value="MFS"/>
</dbReference>
<proteinExistence type="predicted"/>
<dbReference type="AlphaFoldDB" id="A0A9W7B0K6"/>
<dbReference type="InterPro" id="IPR020846">
    <property type="entry name" value="MFS_dom"/>
</dbReference>
<evidence type="ECO:0000256" key="5">
    <source>
        <dbReference type="ARBA" id="ARBA00023136"/>
    </source>
</evidence>
<feature type="transmembrane region" description="Helical" evidence="6">
    <location>
        <begin position="198"/>
        <end position="219"/>
    </location>
</feature>
<keyword evidence="4 6" id="KW-1133">Transmembrane helix</keyword>
<dbReference type="GO" id="GO:0022857">
    <property type="term" value="F:transmembrane transporter activity"/>
    <property type="evidence" value="ECO:0007669"/>
    <property type="project" value="InterPro"/>
</dbReference>
<comment type="caution">
    <text evidence="8">The sequence shown here is derived from an EMBL/GenBank/DDBJ whole genome shotgun (WGS) entry which is preliminary data.</text>
</comment>
<dbReference type="EMBL" id="BRXZ01001723">
    <property type="protein sequence ID" value="GMH77350.1"/>
    <property type="molecule type" value="Genomic_DNA"/>
</dbReference>
<accession>A0A9W7B0K6</accession>
<evidence type="ECO:0000256" key="6">
    <source>
        <dbReference type="SAM" id="Phobius"/>
    </source>
</evidence>
<feature type="domain" description="Major facilitator superfamily (MFS) profile" evidence="7">
    <location>
        <begin position="30"/>
        <end position="439"/>
    </location>
</feature>
<feature type="transmembrane region" description="Helical" evidence="6">
    <location>
        <begin position="354"/>
        <end position="378"/>
    </location>
</feature>
<comment type="subcellular location">
    <subcellularLocation>
        <location evidence="1">Membrane</location>
        <topology evidence="1">Multi-pass membrane protein</topology>
    </subcellularLocation>
</comment>
<feature type="transmembrane region" description="Helical" evidence="6">
    <location>
        <begin position="300"/>
        <end position="321"/>
    </location>
</feature>
<dbReference type="GO" id="GO:0016020">
    <property type="term" value="C:membrane"/>
    <property type="evidence" value="ECO:0007669"/>
    <property type="project" value="UniProtKB-SubCell"/>
</dbReference>
<feature type="transmembrane region" description="Helical" evidence="6">
    <location>
        <begin position="166"/>
        <end position="186"/>
    </location>
</feature>
<dbReference type="OrthoDB" id="5086884at2759"/>
<keyword evidence="5 6" id="KW-0472">Membrane</keyword>
<feature type="transmembrane region" description="Helical" evidence="6">
    <location>
        <begin position="66"/>
        <end position="89"/>
    </location>
</feature>
<feature type="transmembrane region" description="Helical" evidence="6">
    <location>
        <begin position="416"/>
        <end position="435"/>
    </location>
</feature>
<keyword evidence="2" id="KW-0813">Transport</keyword>
<feature type="transmembrane region" description="Helical" evidence="6">
    <location>
        <begin position="33"/>
        <end position="59"/>
    </location>
</feature>
<feature type="transmembrane region" description="Helical" evidence="6">
    <location>
        <begin position="263"/>
        <end position="288"/>
    </location>
</feature>
<dbReference type="InterPro" id="IPR036259">
    <property type="entry name" value="MFS_trans_sf"/>
</dbReference>
<dbReference type="Gene3D" id="1.20.1250.20">
    <property type="entry name" value="MFS general substrate transporter like domains"/>
    <property type="match status" value="2"/>
</dbReference>
<keyword evidence="3 6" id="KW-0812">Transmembrane</keyword>
<name>A0A9W7B0K6_9STRA</name>
<dbReference type="InterPro" id="IPR050930">
    <property type="entry name" value="MFS_Vesicular_Transporter"/>
</dbReference>
<feature type="transmembrane region" description="Helical" evidence="6">
    <location>
        <begin position="95"/>
        <end position="116"/>
    </location>
</feature>
<dbReference type="SUPFAM" id="SSF103473">
    <property type="entry name" value="MFS general substrate transporter"/>
    <property type="match status" value="1"/>
</dbReference>
<evidence type="ECO:0000259" key="7">
    <source>
        <dbReference type="PROSITE" id="PS50850"/>
    </source>
</evidence>
<organism evidence="8 9">
    <name type="scientific">Triparma retinervis</name>
    <dbReference type="NCBI Taxonomy" id="2557542"/>
    <lineage>
        <taxon>Eukaryota</taxon>
        <taxon>Sar</taxon>
        <taxon>Stramenopiles</taxon>
        <taxon>Ochrophyta</taxon>
        <taxon>Bolidophyceae</taxon>
        <taxon>Parmales</taxon>
        <taxon>Triparmaceae</taxon>
        <taxon>Triparma</taxon>
    </lineage>
</organism>